<evidence type="ECO:0000313" key="4">
    <source>
        <dbReference type="Proteomes" id="UP000029738"/>
    </source>
</evidence>
<keyword evidence="4" id="KW-1185">Reference proteome</keyword>
<evidence type="ECO:0000313" key="3">
    <source>
        <dbReference type="EMBL" id="KIE07286.1"/>
    </source>
</evidence>
<evidence type="ECO:0000313" key="2">
    <source>
        <dbReference type="EMBL" id="KAF3889260.1"/>
    </source>
</evidence>
<dbReference type="InterPro" id="IPR025351">
    <property type="entry name" value="Pvc16_N"/>
</dbReference>
<dbReference type="STRING" id="1479485.DA73_0239895"/>
<proteinExistence type="predicted"/>
<dbReference type="InterPro" id="IPR013784">
    <property type="entry name" value="Carb-bd-like_fold"/>
</dbReference>
<dbReference type="Gene3D" id="2.60.40.1120">
    <property type="entry name" value="Carboxypeptidase-like, regulatory domain"/>
    <property type="match status" value="1"/>
</dbReference>
<accession>A0A0C1N4B6</accession>
<dbReference type="Proteomes" id="UP000029738">
    <property type="component" value="Unassembled WGS sequence"/>
</dbReference>
<dbReference type="EMBL" id="JHEG04000001">
    <property type="protein sequence ID" value="KAF3889260.1"/>
    <property type="molecule type" value="Genomic_DNA"/>
</dbReference>
<evidence type="ECO:0000259" key="1">
    <source>
        <dbReference type="Pfam" id="PF14065"/>
    </source>
</evidence>
<name>A0A0C1N4B6_9CYAN</name>
<sequence>MLIALLQTLAEILVGGTSLTSMEQIDFNIPGTRRDDSASPFLNLYLYDIRESIQVQSTGRQIDRRISEGGLSAANVSSLPIWFDVSLILTAWNRTALGEYHLLNEALTLLLRHRSLREEFLAPELRGFGNLFIHVAATPFIEAGSLWSALNVPLRPALYLTIAVPFEPDKTSVPLIWQRIVGLSAEVEKNGNSRMLHKRVSIACAVKSAVTNLPLAETKVTLMGTEKSATSNQEGLFFFENLRLGNYVVRLDCSGYLSQDCNILVDGNTFTFKEVFLTPV</sequence>
<dbReference type="SUPFAM" id="SSF49452">
    <property type="entry name" value="Starch-binding domain-like"/>
    <property type="match status" value="1"/>
</dbReference>
<organism evidence="3">
    <name type="scientific">Tolypothrix bouteillei VB521301</name>
    <dbReference type="NCBI Taxonomy" id="1479485"/>
    <lineage>
        <taxon>Bacteria</taxon>
        <taxon>Bacillati</taxon>
        <taxon>Cyanobacteriota</taxon>
        <taxon>Cyanophyceae</taxon>
        <taxon>Nostocales</taxon>
        <taxon>Tolypothrichaceae</taxon>
        <taxon>Tolypothrix</taxon>
    </lineage>
</organism>
<reference evidence="2" key="2">
    <citation type="submission" date="2019-11" db="EMBL/GenBank/DDBJ databases">
        <title>Improved Assembly of Tolypothrix boutellei genome.</title>
        <authorList>
            <person name="Sarangi A.N."/>
            <person name="Mukherjee M."/>
            <person name="Ghosh S."/>
            <person name="Singh D."/>
            <person name="Das A."/>
            <person name="Kant S."/>
            <person name="Prusty A."/>
            <person name="Tripathy S."/>
        </authorList>
    </citation>
    <scope>NUCLEOTIDE SEQUENCE</scope>
    <source>
        <strain evidence="2">VB521301</strain>
    </source>
</reference>
<dbReference type="AlphaFoldDB" id="A0A0C1N4B6"/>
<reference evidence="3" key="1">
    <citation type="journal article" date="2015" name="Genome Announc.">
        <title>Draft Genome Sequence of Tolypothrix boutellei Strain VB521301.</title>
        <authorList>
            <person name="Chandrababunaidu M.M."/>
            <person name="Singh D."/>
            <person name="Sen D."/>
            <person name="Bhan S."/>
            <person name="Das S."/>
            <person name="Gupta A."/>
            <person name="Adhikary S.P."/>
            <person name="Tripathy S."/>
        </authorList>
    </citation>
    <scope>NUCLEOTIDE SEQUENCE</scope>
    <source>
        <strain evidence="3">VB521301</strain>
    </source>
</reference>
<dbReference type="RefSeq" id="WP_038072864.1">
    <property type="nucleotide sequence ID" value="NZ_JHEG04000001.1"/>
</dbReference>
<dbReference type="OrthoDB" id="460941at2"/>
<dbReference type="Pfam" id="PF14065">
    <property type="entry name" value="Pvc16_N"/>
    <property type="match status" value="1"/>
</dbReference>
<gene>
    <name evidence="3" type="ORF">DA73_0239895</name>
    <name evidence="2" type="ORF">DA73_0400030090</name>
</gene>
<comment type="caution">
    <text evidence="3">The sequence shown here is derived from an EMBL/GenBank/DDBJ whole genome shotgun (WGS) entry which is preliminary data.</text>
</comment>
<feature type="domain" description="Pvc16 N-terminal" evidence="1">
    <location>
        <begin position="7"/>
        <end position="167"/>
    </location>
</feature>
<protein>
    <submittedName>
        <fullName evidence="2">DUF4255 domain-containing protein</fullName>
    </submittedName>
</protein>
<dbReference type="GO" id="GO:0030246">
    <property type="term" value="F:carbohydrate binding"/>
    <property type="evidence" value="ECO:0007669"/>
    <property type="project" value="InterPro"/>
</dbReference>
<dbReference type="EMBL" id="JHEG02000059">
    <property type="protein sequence ID" value="KIE07286.1"/>
    <property type="molecule type" value="Genomic_DNA"/>
</dbReference>